<proteinExistence type="predicted"/>
<accession>A0A0A9DDT9</accession>
<evidence type="ECO:0000313" key="1">
    <source>
        <dbReference type="EMBL" id="JAD84853.1"/>
    </source>
</evidence>
<sequence>MTEGTPPCRMSRSNHPIWTYCSWVSDQITGMNLETLVSLYTLHGGLKANKEAIRAVDEKRWANLFMPISF</sequence>
<organism evidence="1">
    <name type="scientific">Arundo donax</name>
    <name type="common">Giant reed</name>
    <name type="synonym">Donax arundinaceus</name>
    <dbReference type="NCBI Taxonomy" id="35708"/>
    <lineage>
        <taxon>Eukaryota</taxon>
        <taxon>Viridiplantae</taxon>
        <taxon>Streptophyta</taxon>
        <taxon>Embryophyta</taxon>
        <taxon>Tracheophyta</taxon>
        <taxon>Spermatophyta</taxon>
        <taxon>Magnoliopsida</taxon>
        <taxon>Liliopsida</taxon>
        <taxon>Poales</taxon>
        <taxon>Poaceae</taxon>
        <taxon>PACMAD clade</taxon>
        <taxon>Arundinoideae</taxon>
        <taxon>Arundineae</taxon>
        <taxon>Arundo</taxon>
    </lineage>
</organism>
<protein>
    <submittedName>
        <fullName evidence="1">Uncharacterized protein</fullName>
    </submittedName>
</protein>
<reference evidence="1" key="2">
    <citation type="journal article" date="2015" name="Data Brief">
        <title>Shoot transcriptome of the giant reed, Arundo donax.</title>
        <authorList>
            <person name="Barrero R.A."/>
            <person name="Guerrero F.D."/>
            <person name="Moolhuijzen P."/>
            <person name="Goolsby J.A."/>
            <person name="Tidwell J."/>
            <person name="Bellgard S.E."/>
            <person name="Bellgard M.I."/>
        </authorList>
    </citation>
    <scope>NUCLEOTIDE SEQUENCE</scope>
    <source>
        <tissue evidence="1">Shoot tissue taken approximately 20 cm above the soil surface</tissue>
    </source>
</reference>
<dbReference type="AlphaFoldDB" id="A0A0A9DDT9"/>
<reference evidence="1" key="1">
    <citation type="submission" date="2014-09" db="EMBL/GenBank/DDBJ databases">
        <authorList>
            <person name="Magalhaes I.L.F."/>
            <person name="Oliveira U."/>
            <person name="Santos F.R."/>
            <person name="Vidigal T.H.D.A."/>
            <person name="Brescovit A.D."/>
            <person name="Santos A.J."/>
        </authorList>
    </citation>
    <scope>NUCLEOTIDE SEQUENCE</scope>
    <source>
        <tissue evidence="1">Shoot tissue taken approximately 20 cm above the soil surface</tissue>
    </source>
</reference>
<name>A0A0A9DDT9_ARUDO</name>
<dbReference type="EMBL" id="GBRH01213042">
    <property type="protein sequence ID" value="JAD84853.1"/>
    <property type="molecule type" value="Transcribed_RNA"/>
</dbReference>